<accession>A0AAE1LJL8</accession>
<sequence length="260" mass="30756">MICIDSSYIFYLNRFWIPVKFTNEFQWLVTKRFNLYSSIIHYSEFLKDHDGIQSINIWKINMVYDSEDDLNFFSNMHSKTLWTEEMMCRAVSKTLETTGNQECRGDLCYGSHDQFHRSNYISDVIEVHEMDFSQIKQEILEDEKCTIVEESSCSKPGKKAPCSRLETLRSLFVDYSKVAARGFHVSEPMLIVQCPACLVEFRGLSNRMLQLLDHINNNHNPRSRKKYVTLIENRYRPLIVMTEKRMKEWRQIESTQGSLK</sequence>
<dbReference type="AlphaFoldDB" id="A0AAE1LJL8"/>
<reference evidence="1" key="1">
    <citation type="submission" date="2021-07" db="EMBL/GenBank/DDBJ databases">
        <authorList>
            <person name="Catto M.A."/>
            <person name="Jacobson A."/>
            <person name="Kennedy G."/>
            <person name="Labadie P."/>
            <person name="Hunt B.G."/>
            <person name="Srinivasan R."/>
        </authorList>
    </citation>
    <scope>NUCLEOTIDE SEQUENCE</scope>
    <source>
        <strain evidence="1">PL_HMW_Pooled</strain>
        <tissue evidence="1">Head</tissue>
    </source>
</reference>
<reference evidence="1" key="2">
    <citation type="journal article" date="2023" name="BMC Genomics">
        <title>Pest status, molecular evolution, and epigenetic factors derived from the genome assembly of Frankliniella fusca, a thysanopteran phytovirus vector.</title>
        <authorList>
            <person name="Catto M.A."/>
            <person name="Labadie P.E."/>
            <person name="Jacobson A.L."/>
            <person name="Kennedy G.G."/>
            <person name="Srinivasan R."/>
            <person name="Hunt B.G."/>
        </authorList>
    </citation>
    <scope>NUCLEOTIDE SEQUENCE</scope>
    <source>
        <strain evidence="1">PL_HMW_Pooled</strain>
    </source>
</reference>
<keyword evidence="2" id="KW-1185">Reference proteome</keyword>
<dbReference type="EMBL" id="JAHWGI010001029">
    <property type="protein sequence ID" value="KAK3920974.1"/>
    <property type="molecule type" value="Genomic_DNA"/>
</dbReference>
<gene>
    <name evidence="1" type="ORF">KUF71_010189</name>
</gene>
<name>A0AAE1LJL8_9NEOP</name>
<proteinExistence type="predicted"/>
<protein>
    <submittedName>
        <fullName evidence="1">UDP-N-acetylglucosamine--N-acetylmuramyl-(Pentapeptide) pyrophosphoryl-undecaprenol N-acetylglucosamine transferase</fullName>
    </submittedName>
</protein>
<dbReference type="Proteomes" id="UP001219518">
    <property type="component" value="Unassembled WGS sequence"/>
</dbReference>
<evidence type="ECO:0000313" key="2">
    <source>
        <dbReference type="Proteomes" id="UP001219518"/>
    </source>
</evidence>
<organism evidence="1 2">
    <name type="scientific">Frankliniella fusca</name>
    <dbReference type="NCBI Taxonomy" id="407009"/>
    <lineage>
        <taxon>Eukaryota</taxon>
        <taxon>Metazoa</taxon>
        <taxon>Ecdysozoa</taxon>
        <taxon>Arthropoda</taxon>
        <taxon>Hexapoda</taxon>
        <taxon>Insecta</taxon>
        <taxon>Pterygota</taxon>
        <taxon>Neoptera</taxon>
        <taxon>Paraneoptera</taxon>
        <taxon>Thysanoptera</taxon>
        <taxon>Terebrantia</taxon>
        <taxon>Thripoidea</taxon>
        <taxon>Thripidae</taxon>
        <taxon>Frankliniella</taxon>
    </lineage>
</organism>
<keyword evidence="1" id="KW-0808">Transferase</keyword>
<comment type="caution">
    <text evidence="1">The sequence shown here is derived from an EMBL/GenBank/DDBJ whole genome shotgun (WGS) entry which is preliminary data.</text>
</comment>
<evidence type="ECO:0000313" key="1">
    <source>
        <dbReference type="EMBL" id="KAK3920974.1"/>
    </source>
</evidence>
<dbReference type="GO" id="GO:0016740">
    <property type="term" value="F:transferase activity"/>
    <property type="evidence" value="ECO:0007669"/>
    <property type="project" value="UniProtKB-KW"/>
</dbReference>